<name>A0AC34R4P6_9BILA</name>
<organism evidence="1 2">
    <name type="scientific">Panagrolaimus sp. JU765</name>
    <dbReference type="NCBI Taxonomy" id="591449"/>
    <lineage>
        <taxon>Eukaryota</taxon>
        <taxon>Metazoa</taxon>
        <taxon>Ecdysozoa</taxon>
        <taxon>Nematoda</taxon>
        <taxon>Chromadorea</taxon>
        <taxon>Rhabditida</taxon>
        <taxon>Tylenchina</taxon>
        <taxon>Panagrolaimomorpha</taxon>
        <taxon>Panagrolaimoidea</taxon>
        <taxon>Panagrolaimidae</taxon>
        <taxon>Panagrolaimus</taxon>
    </lineage>
</organism>
<evidence type="ECO:0000313" key="2">
    <source>
        <dbReference type="WBParaSite" id="JU765_v2.g3321.t2"/>
    </source>
</evidence>
<sequence>MALKARLRHHERKEASAKKNQRKDSTLKLEDGEVYIDGKISCAIPKIPCCRLGQSLPENLRDGVKLKCTNEKCIYTKKLVHYQCFEQLEHTLMALLGVQGRYLLGSARGWTENQKRHNLWEKKGMSLLQRQLRCHCGKGQVVRDSEAWMEREKLLEPEEEKPKKAQKKVKKLPTLNFNQKAPPGVDPKKIQELDYFSSAALESALEDKYGPPKVTPTRIRTKLLEPEEEKPKKAQKKVKKLPTLNFNQKAPPGVDP</sequence>
<dbReference type="Proteomes" id="UP000887576">
    <property type="component" value="Unplaced"/>
</dbReference>
<evidence type="ECO:0000313" key="1">
    <source>
        <dbReference type="Proteomes" id="UP000887576"/>
    </source>
</evidence>
<dbReference type="WBParaSite" id="JU765_v2.g3321.t2">
    <property type="protein sequence ID" value="JU765_v2.g3321.t2"/>
    <property type="gene ID" value="JU765_v2.g3321"/>
</dbReference>
<reference evidence="2" key="1">
    <citation type="submission" date="2022-11" db="UniProtKB">
        <authorList>
            <consortium name="WormBaseParasite"/>
        </authorList>
    </citation>
    <scope>IDENTIFICATION</scope>
</reference>
<proteinExistence type="predicted"/>
<protein>
    <submittedName>
        <fullName evidence="2">Uncharacterized protein</fullName>
    </submittedName>
</protein>
<accession>A0AC34R4P6</accession>